<dbReference type="InterPro" id="IPR001078">
    <property type="entry name" value="2-oxoacid_DH_actylTfrase"/>
</dbReference>
<feature type="domain" description="2-oxoacid dehydrogenase acyltransferase catalytic" evidence="1">
    <location>
        <begin position="174"/>
        <end position="256"/>
    </location>
</feature>
<dbReference type="InterPro" id="IPR023213">
    <property type="entry name" value="CAT-like_dom_sf"/>
</dbReference>
<dbReference type="Pfam" id="PF00198">
    <property type="entry name" value="2-oxoacid_dh"/>
    <property type="match status" value="2"/>
</dbReference>
<dbReference type="GO" id="GO:0045254">
    <property type="term" value="C:pyruvate dehydrogenase complex"/>
    <property type="evidence" value="ECO:0007669"/>
    <property type="project" value="InterPro"/>
</dbReference>
<dbReference type="Proteomes" id="UP000244956">
    <property type="component" value="Unassembled WGS sequence"/>
</dbReference>
<dbReference type="Gene3D" id="3.30.559.10">
    <property type="entry name" value="Chloramphenicol acetyltransferase-like domain"/>
    <property type="match status" value="1"/>
</dbReference>
<sequence length="260" mass="29816">MDSEAKYVIRKYPRIRHATVDLLKAAKRKNMIHSIIEVDISNVRENIRKIKKETSHYISFTGYIIHCVSDAVDKNRIMHAYRNKKNQLVLFDEVDVSNTIERKVGNNNEVVAMIIRGANKKTVSEISEEIRWEKEKDVKDAEVFRSINLFLAVPSFLRQLVFRFLDKSPKLMKKRAGTVMVTSANMIGSGAGWGVPIATHTLNVTIGGIVDRIVERDHQFERRQHLCLTFSFDHDIVDGAPAARFIRNVKRIIEDGEVTI</sequence>
<keyword evidence="3" id="KW-1185">Reference proteome</keyword>
<reference evidence="2 3" key="1">
    <citation type="submission" date="2018-05" db="EMBL/GenBank/DDBJ databases">
        <title>Marinilabilia rubrum sp. nov., isolated from saltern sediment.</title>
        <authorList>
            <person name="Zhang R."/>
        </authorList>
    </citation>
    <scope>NUCLEOTIDE SEQUENCE [LARGE SCALE GENOMIC DNA]</scope>
    <source>
        <strain evidence="2 3">WTE16</strain>
    </source>
</reference>
<feature type="domain" description="2-oxoacid dehydrogenase acyltransferase catalytic" evidence="1">
    <location>
        <begin position="11"/>
        <end position="131"/>
    </location>
</feature>
<dbReference type="GO" id="GO:0006086">
    <property type="term" value="P:pyruvate decarboxylation to acetyl-CoA"/>
    <property type="evidence" value="ECO:0007669"/>
    <property type="project" value="InterPro"/>
</dbReference>
<dbReference type="SUPFAM" id="SSF52777">
    <property type="entry name" value="CoA-dependent acyltransferases"/>
    <property type="match status" value="1"/>
</dbReference>
<comment type="caution">
    <text evidence="2">The sequence shown here is derived from an EMBL/GenBank/DDBJ whole genome shotgun (WGS) entry which is preliminary data.</text>
</comment>
<protein>
    <recommendedName>
        <fullName evidence="1">2-oxoacid dehydrogenase acyltransferase catalytic domain-containing protein</fullName>
    </recommendedName>
</protein>
<dbReference type="RefSeq" id="WP_109265619.1">
    <property type="nucleotide sequence ID" value="NZ_QEWP01000017.1"/>
</dbReference>
<evidence type="ECO:0000259" key="1">
    <source>
        <dbReference type="Pfam" id="PF00198"/>
    </source>
</evidence>
<gene>
    <name evidence="2" type="ORF">DDZ16_16685</name>
</gene>
<dbReference type="OrthoDB" id="9805770at2"/>
<evidence type="ECO:0000313" key="3">
    <source>
        <dbReference type="Proteomes" id="UP000244956"/>
    </source>
</evidence>
<dbReference type="AlphaFoldDB" id="A0A2U2B5C4"/>
<accession>A0A2U2B5C4</accession>
<dbReference type="PANTHER" id="PTHR23151:SF90">
    <property type="entry name" value="DIHYDROLIPOYLLYSINE-RESIDUE ACETYLTRANSFERASE COMPONENT OF PYRUVATE DEHYDROGENASE COMPLEX, MITOCHONDRIAL-RELATED"/>
    <property type="match status" value="1"/>
</dbReference>
<evidence type="ECO:0000313" key="2">
    <source>
        <dbReference type="EMBL" id="PWD98268.1"/>
    </source>
</evidence>
<dbReference type="PANTHER" id="PTHR23151">
    <property type="entry name" value="DIHYDROLIPOAMIDE ACETYL/SUCCINYL-TRANSFERASE-RELATED"/>
    <property type="match status" value="1"/>
</dbReference>
<dbReference type="GO" id="GO:0016746">
    <property type="term" value="F:acyltransferase activity"/>
    <property type="evidence" value="ECO:0007669"/>
    <property type="project" value="InterPro"/>
</dbReference>
<dbReference type="InterPro" id="IPR045257">
    <property type="entry name" value="E2/Pdx1"/>
</dbReference>
<name>A0A2U2B5C4_9BACT</name>
<organism evidence="2 3">
    <name type="scientific">Marinilabilia rubra</name>
    <dbReference type="NCBI Taxonomy" id="2162893"/>
    <lineage>
        <taxon>Bacteria</taxon>
        <taxon>Pseudomonadati</taxon>
        <taxon>Bacteroidota</taxon>
        <taxon>Bacteroidia</taxon>
        <taxon>Marinilabiliales</taxon>
        <taxon>Marinilabiliaceae</taxon>
        <taxon>Marinilabilia</taxon>
    </lineage>
</organism>
<proteinExistence type="predicted"/>
<dbReference type="EMBL" id="QEWP01000017">
    <property type="protein sequence ID" value="PWD98268.1"/>
    <property type="molecule type" value="Genomic_DNA"/>
</dbReference>